<feature type="transmembrane region" description="Helical" evidence="8">
    <location>
        <begin position="485"/>
        <end position="504"/>
    </location>
</feature>
<dbReference type="NCBIfam" id="TIGR00711">
    <property type="entry name" value="efflux_EmrB"/>
    <property type="match status" value="1"/>
</dbReference>
<evidence type="ECO:0000256" key="4">
    <source>
        <dbReference type="ARBA" id="ARBA00022475"/>
    </source>
</evidence>
<feature type="transmembrane region" description="Helical" evidence="8">
    <location>
        <begin position="367"/>
        <end position="386"/>
    </location>
</feature>
<comment type="caution">
    <text evidence="10">The sequence shown here is derived from an EMBL/GenBank/DDBJ whole genome shotgun (WGS) entry which is preliminary data.</text>
</comment>
<dbReference type="Proteomes" id="UP000297597">
    <property type="component" value="Unassembled WGS sequence"/>
</dbReference>
<dbReference type="EMBL" id="QFFZ01000019">
    <property type="protein sequence ID" value="TEB10962.1"/>
    <property type="molecule type" value="Genomic_DNA"/>
</dbReference>
<feature type="transmembrane region" description="Helical" evidence="8">
    <location>
        <begin position="104"/>
        <end position="129"/>
    </location>
</feature>
<feature type="transmembrane region" description="Helical" evidence="8">
    <location>
        <begin position="136"/>
        <end position="159"/>
    </location>
</feature>
<dbReference type="Gene3D" id="1.20.1720.10">
    <property type="entry name" value="Multidrug resistance protein D"/>
    <property type="match status" value="1"/>
</dbReference>
<dbReference type="RefSeq" id="WP_134213819.1">
    <property type="nucleotide sequence ID" value="NZ_QFFZ01000019.1"/>
</dbReference>
<dbReference type="InterPro" id="IPR036259">
    <property type="entry name" value="MFS_trans_sf"/>
</dbReference>
<evidence type="ECO:0000256" key="8">
    <source>
        <dbReference type="SAM" id="Phobius"/>
    </source>
</evidence>
<keyword evidence="4" id="KW-1003">Cell membrane</keyword>
<feature type="transmembrane region" description="Helical" evidence="8">
    <location>
        <begin position="267"/>
        <end position="291"/>
    </location>
</feature>
<feature type="transmembrane region" description="Helical" evidence="8">
    <location>
        <begin position="229"/>
        <end position="247"/>
    </location>
</feature>
<name>A0A4Y7RQL7_9FIRM</name>
<feature type="transmembrane region" description="Helical" evidence="8">
    <location>
        <begin position="165"/>
        <end position="186"/>
    </location>
</feature>
<feature type="transmembrane region" description="Helical" evidence="8">
    <location>
        <begin position="198"/>
        <end position="217"/>
    </location>
</feature>
<organism evidence="10 11">
    <name type="scientific">Pelotomaculum propionicicum</name>
    <dbReference type="NCBI Taxonomy" id="258475"/>
    <lineage>
        <taxon>Bacteria</taxon>
        <taxon>Bacillati</taxon>
        <taxon>Bacillota</taxon>
        <taxon>Clostridia</taxon>
        <taxon>Eubacteriales</taxon>
        <taxon>Desulfotomaculaceae</taxon>
        <taxon>Pelotomaculum</taxon>
    </lineage>
</organism>
<accession>A0A4Y7RQL7</accession>
<sequence length="532" mass="57113">MEETNTAKVPWLTLFALILGVFVSALVGSSITVALPKMMAVFGVDAASIQWVVTAYTLVSGVVVPVSGYLCDRFGAKSTLLFSLIVFTLGCVLCSFAWNNNSLIVFRIIQAVGGGLIIPVVMTVQYLIVPREKIGLAMGVFGIAVMVAPAIGPTLGGILVDILNWQWIFIINIPVGVASILMVFVLLEETPRRKDKRLDVPGVILCSAACFALLLALSQGQKEGWTSLYIVNLIIAAGFGFVLFVIWESIFPEPLLDLRLLNNRTMVFSLTAVSLFTIGLYSGLFLMPLYAQNIMGYTSTQTGMLLLPQALAMAAMMPVSGLLFDKFGARVIGLIGVGLTAYYTYQLHTLTAGISFGEINWILVKRAVGMGLVVGPLMTVGMNTIPKHMTSQGSALSNLFRQIAASIGIPILVSIMTTRQVYHTAWLADTVNWSNPAAVSAIKKLAGVLYITGVKVQAPYSTAAALSILAGLNSKEAFICGIQDAFIFAGIITALGIPLCMFLSKKAEEEETWKQKARFPAPVPTDNEHPAG</sequence>
<dbReference type="CDD" id="cd17503">
    <property type="entry name" value="MFS_LmrB_MDR_like"/>
    <property type="match status" value="1"/>
</dbReference>
<dbReference type="OrthoDB" id="102502at2"/>
<comment type="similarity">
    <text evidence="2">Belongs to the major facilitator superfamily. EmrB family.</text>
</comment>
<evidence type="ECO:0000256" key="1">
    <source>
        <dbReference type="ARBA" id="ARBA00004651"/>
    </source>
</evidence>
<gene>
    <name evidence="10" type="primary">emrB_1</name>
    <name evidence="10" type="ORF">Pmgp_01978</name>
</gene>
<dbReference type="SUPFAM" id="SSF103473">
    <property type="entry name" value="MFS general substrate transporter"/>
    <property type="match status" value="1"/>
</dbReference>
<protein>
    <submittedName>
        <fullName evidence="10">Multidrug export protein EmrB</fullName>
    </submittedName>
</protein>
<keyword evidence="3" id="KW-0813">Transport</keyword>
<evidence type="ECO:0000313" key="11">
    <source>
        <dbReference type="Proteomes" id="UP000297597"/>
    </source>
</evidence>
<feature type="transmembrane region" description="Helical" evidence="8">
    <location>
        <begin position="78"/>
        <end position="98"/>
    </location>
</feature>
<dbReference type="AlphaFoldDB" id="A0A4Y7RQL7"/>
<evidence type="ECO:0000256" key="5">
    <source>
        <dbReference type="ARBA" id="ARBA00022692"/>
    </source>
</evidence>
<dbReference type="PANTHER" id="PTHR42718">
    <property type="entry name" value="MAJOR FACILITATOR SUPERFAMILY MULTIDRUG TRANSPORTER MFSC"/>
    <property type="match status" value="1"/>
</dbReference>
<evidence type="ECO:0000256" key="6">
    <source>
        <dbReference type="ARBA" id="ARBA00022989"/>
    </source>
</evidence>
<keyword evidence="6 8" id="KW-1133">Transmembrane helix</keyword>
<feature type="transmembrane region" description="Helical" evidence="8">
    <location>
        <begin position="303"/>
        <end position="324"/>
    </location>
</feature>
<keyword evidence="11" id="KW-1185">Reference proteome</keyword>
<dbReference type="Gene3D" id="1.20.1250.20">
    <property type="entry name" value="MFS general substrate transporter like domains"/>
    <property type="match status" value="1"/>
</dbReference>
<dbReference type="PROSITE" id="PS50850">
    <property type="entry name" value="MFS"/>
    <property type="match status" value="1"/>
</dbReference>
<dbReference type="PANTHER" id="PTHR42718:SF9">
    <property type="entry name" value="MAJOR FACILITATOR SUPERFAMILY MULTIDRUG TRANSPORTER MFSC"/>
    <property type="match status" value="1"/>
</dbReference>
<feature type="domain" description="Major facilitator superfamily (MFS) profile" evidence="9">
    <location>
        <begin position="13"/>
        <end position="508"/>
    </location>
</feature>
<evidence type="ECO:0000256" key="7">
    <source>
        <dbReference type="ARBA" id="ARBA00023136"/>
    </source>
</evidence>
<dbReference type="PRINTS" id="PR01036">
    <property type="entry name" value="TCRTETB"/>
</dbReference>
<reference evidence="10 11" key="1">
    <citation type="journal article" date="2018" name="Environ. Microbiol.">
        <title>Novel energy conservation strategies and behaviour of Pelotomaculum schinkii driving syntrophic propionate catabolism.</title>
        <authorList>
            <person name="Hidalgo-Ahumada C.A.P."/>
            <person name="Nobu M.K."/>
            <person name="Narihiro T."/>
            <person name="Tamaki H."/>
            <person name="Liu W.T."/>
            <person name="Kamagata Y."/>
            <person name="Stams A.J.M."/>
            <person name="Imachi H."/>
            <person name="Sousa D.Z."/>
        </authorList>
    </citation>
    <scope>NUCLEOTIDE SEQUENCE [LARGE SCALE GENOMIC DNA]</scope>
    <source>
        <strain evidence="10 11">MGP</strain>
    </source>
</reference>
<evidence type="ECO:0000313" key="10">
    <source>
        <dbReference type="EMBL" id="TEB10962.1"/>
    </source>
</evidence>
<dbReference type="InterPro" id="IPR011701">
    <property type="entry name" value="MFS"/>
</dbReference>
<keyword evidence="5 8" id="KW-0812">Transmembrane</keyword>
<keyword evidence="7 8" id="KW-0472">Membrane</keyword>
<dbReference type="InterPro" id="IPR004638">
    <property type="entry name" value="EmrB-like"/>
</dbReference>
<feature type="transmembrane region" description="Helical" evidence="8">
    <location>
        <begin position="12"/>
        <end position="36"/>
    </location>
</feature>
<dbReference type="GO" id="GO:0005886">
    <property type="term" value="C:plasma membrane"/>
    <property type="evidence" value="ECO:0007669"/>
    <property type="project" value="UniProtKB-SubCell"/>
</dbReference>
<comment type="subcellular location">
    <subcellularLocation>
        <location evidence="1">Cell membrane</location>
        <topology evidence="1">Multi-pass membrane protein</topology>
    </subcellularLocation>
</comment>
<dbReference type="InterPro" id="IPR020846">
    <property type="entry name" value="MFS_dom"/>
</dbReference>
<evidence type="ECO:0000256" key="2">
    <source>
        <dbReference type="ARBA" id="ARBA00008537"/>
    </source>
</evidence>
<dbReference type="GO" id="GO:0022857">
    <property type="term" value="F:transmembrane transporter activity"/>
    <property type="evidence" value="ECO:0007669"/>
    <property type="project" value="InterPro"/>
</dbReference>
<evidence type="ECO:0000256" key="3">
    <source>
        <dbReference type="ARBA" id="ARBA00022448"/>
    </source>
</evidence>
<evidence type="ECO:0000259" key="9">
    <source>
        <dbReference type="PROSITE" id="PS50850"/>
    </source>
</evidence>
<proteinExistence type="inferred from homology"/>
<dbReference type="Pfam" id="PF07690">
    <property type="entry name" value="MFS_1"/>
    <property type="match status" value="1"/>
</dbReference>
<feature type="transmembrane region" description="Helical" evidence="8">
    <location>
        <begin position="48"/>
        <end position="71"/>
    </location>
</feature>
<feature type="transmembrane region" description="Helical" evidence="8">
    <location>
        <begin position="331"/>
        <end position="347"/>
    </location>
</feature>